<dbReference type="PATRIC" id="fig|1158614.3.peg.4095"/>
<name>R2V280_9ENTE</name>
<reference evidence="2 4" key="1">
    <citation type="submission" date="2013-02" db="EMBL/GenBank/DDBJ databases">
        <title>The Genome Sequence of Enterococcus gilvus ATCC BAA-350.</title>
        <authorList>
            <consortium name="The Broad Institute Genome Sequencing Platform"/>
            <consortium name="The Broad Institute Genome Sequencing Center for Infectious Disease"/>
            <person name="Earl A.M."/>
            <person name="Gilmore M.S."/>
            <person name="Lebreton F."/>
            <person name="Walker B."/>
            <person name="Young S.K."/>
            <person name="Zeng Q."/>
            <person name="Gargeya S."/>
            <person name="Fitzgerald M."/>
            <person name="Haas B."/>
            <person name="Abouelleil A."/>
            <person name="Alvarado L."/>
            <person name="Arachchi H.M."/>
            <person name="Berlin A.M."/>
            <person name="Chapman S.B."/>
            <person name="Dewar J."/>
            <person name="Goldberg J."/>
            <person name="Griggs A."/>
            <person name="Gujja S."/>
            <person name="Hansen M."/>
            <person name="Howarth C."/>
            <person name="Imamovic A."/>
            <person name="Larimer J."/>
            <person name="McCowan C."/>
            <person name="Murphy C."/>
            <person name="Neiman D."/>
            <person name="Pearson M."/>
            <person name="Priest M."/>
            <person name="Roberts A."/>
            <person name="Saif S."/>
            <person name="Shea T."/>
            <person name="Sisk P."/>
            <person name="Sykes S."/>
            <person name="Wortman J."/>
            <person name="Nusbaum C."/>
            <person name="Birren B."/>
        </authorList>
    </citation>
    <scope>NUCLEOTIDE SEQUENCE [LARGE SCALE GENOMIC DNA]</scope>
    <source>
        <strain evidence="2 4">ATCC BAA-350</strain>
    </source>
</reference>
<gene>
    <name evidence="3" type="ORF">I592_04007</name>
    <name evidence="2" type="ORF">UKC_04116</name>
</gene>
<evidence type="ECO:0000313" key="5">
    <source>
        <dbReference type="Proteomes" id="UP000014160"/>
    </source>
</evidence>
<dbReference type="RefSeq" id="WP_010782429.1">
    <property type="nucleotide sequence ID" value="NZ_ASWH01000003.1"/>
</dbReference>
<feature type="coiled-coil region" evidence="1">
    <location>
        <begin position="32"/>
        <end position="66"/>
    </location>
</feature>
<dbReference type="HOGENOM" id="CLU_2493063_0_0_9"/>
<keyword evidence="5" id="KW-1185">Reference proteome</keyword>
<dbReference type="EMBL" id="AJDQ01000030">
    <property type="protein sequence ID" value="EOI51856.1"/>
    <property type="molecule type" value="Genomic_DNA"/>
</dbReference>
<evidence type="ECO:0000313" key="3">
    <source>
        <dbReference type="EMBL" id="EOW78414.1"/>
    </source>
</evidence>
<dbReference type="AlphaFoldDB" id="R2V280"/>
<proteinExistence type="predicted"/>
<sequence>MKPQVWDTIQKFKGEGRNEKLENLVHFALFERSAIQKEIDQLEETRESLQQEIEEYRNLIGKLKRVEWGVNDLLMIADGIEKGENK</sequence>
<evidence type="ECO:0000313" key="2">
    <source>
        <dbReference type="EMBL" id="EOI51856.1"/>
    </source>
</evidence>
<reference evidence="3 5" key="2">
    <citation type="submission" date="2013-03" db="EMBL/GenBank/DDBJ databases">
        <title>The Genome Sequence of Enterococcus gilvus ATCC BAA-350 (PacBio/Illumina hybrid assembly).</title>
        <authorList>
            <consortium name="The Broad Institute Genomics Platform"/>
            <consortium name="The Broad Institute Genome Sequencing Center for Infectious Disease"/>
            <person name="Earl A."/>
            <person name="Russ C."/>
            <person name="Gilmore M."/>
            <person name="Surin D."/>
            <person name="Walker B."/>
            <person name="Young S."/>
            <person name="Zeng Q."/>
            <person name="Gargeya S."/>
            <person name="Fitzgerald M."/>
            <person name="Haas B."/>
            <person name="Abouelleil A."/>
            <person name="Allen A.W."/>
            <person name="Alvarado L."/>
            <person name="Arachchi H.M."/>
            <person name="Berlin A.M."/>
            <person name="Chapman S.B."/>
            <person name="Gainer-Dewar J."/>
            <person name="Goldberg J."/>
            <person name="Griggs A."/>
            <person name="Gujja S."/>
            <person name="Hansen M."/>
            <person name="Howarth C."/>
            <person name="Imamovic A."/>
            <person name="Ireland A."/>
            <person name="Larimer J."/>
            <person name="McCowan C."/>
            <person name="Murphy C."/>
            <person name="Pearson M."/>
            <person name="Poon T.W."/>
            <person name="Priest M."/>
            <person name="Roberts A."/>
            <person name="Saif S."/>
            <person name="Shea T."/>
            <person name="Sisk P."/>
            <person name="Sykes S."/>
            <person name="Wortman J."/>
            <person name="Nusbaum C."/>
            <person name="Birren B."/>
        </authorList>
    </citation>
    <scope>NUCLEOTIDE SEQUENCE [LARGE SCALE GENOMIC DNA]</scope>
    <source>
        <strain evidence="3 5">ATCC BAA-350</strain>
    </source>
</reference>
<dbReference type="Proteomes" id="UP000014160">
    <property type="component" value="Unassembled WGS sequence"/>
</dbReference>
<dbReference type="Proteomes" id="UP000013750">
    <property type="component" value="Unassembled WGS sequence"/>
</dbReference>
<organism evidence="2 4">
    <name type="scientific">Enterococcus gilvus ATCC BAA-350</name>
    <dbReference type="NCBI Taxonomy" id="1158614"/>
    <lineage>
        <taxon>Bacteria</taxon>
        <taxon>Bacillati</taxon>
        <taxon>Bacillota</taxon>
        <taxon>Bacilli</taxon>
        <taxon>Lactobacillales</taxon>
        <taxon>Enterococcaceae</taxon>
        <taxon>Enterococcus</taxon>
    </lineage>
</organism>
<accession>R2V280</accession>
<evidence type="ECO:0000313" key="4">
    <source>
        <dbReference type="Proteomes" id="UP000013750"/>
    </source>
</evidence>
<comment type="caution">
    <text evidence="2">The sequence shown here is derived from an EMBL/GenBank/DDBJ whole genome shotgun (WGS) entry which is preliminary data.</text>
</comment>
<evidence type="ECO:0000256" key="1">
    <source>
        <dbReference type="SAM" id="Coils"/>
    </source>
</evidence>
<keyword evidence="1" id="KW-0175">Coiled coil</keyword>
<dbReference type="EMBL" id="ASWH01000003">
    <property type="protein sequence ID" value="EOW78414.1"/>
    <property type="molecule type" value="Genomic_DNA"/>
</dbReference>
<protein>
    <submittedName>
        <fullName evidence="2">Uncharacterized protein</fullName>
    </submittedName>
</protein>